<dbReference type="PANTHER" id="PTHR12473:SF17">
    <property type="entry name" value="UBIQUITIN CARBOXYL-TERMINAL HYDROLASE MINDY-3"/>
    <property type="match status" value="1"/>
</dbReference>
<keyword evidence="10" id="KW-0539">Nucleus</keyword>
<evidence type="ECO:0000313" key="13">
    <source>
        <dbReference type="EMBL" id="CAH2282394.1"/>
    </source>
</evidence>
<evidence type="ECO:0000259" key="12">
    <source>
        <dbReference type="PROSITE" id="PS50222"/>
    </source>
</evidence>
<dbReference type="SUPFAM" id="SSF47473">
    <property type="entry name" value="EF-hand"/>
    <property type="match status" value="1"/>
</dbReference>
<accession>A0AAD1W3W4</accession>
<dbReference type="InterPro" id="IPR011992">
    <property type="entry name" value="EF-hand-dom_pair"/>
</dbReference>
<dbReference type="InterPro" id="IPR039785">
    <property type="entry name" value="MINY3/4"/>
</dbReference>
<dbReference type="GO" id="GO:0071108">
    <property type="term" value="P:protein K48-linked deubiquitination"/>
    <property type="evidence" value="ECO:0007669"/>
    <property type="project" value="InterPro"/>
</dbReference>
<keyword evidence="7 11" id="KW-0833">Ubl conjugation pathway</keyword>
<comment type="subcellular location">
    <subcellularLocation>
        <location evidence="3">Nucleus</location>
    </subcellularLocation>
</comment>
<dbReference type="Pfam" id="PF13898">
    <property type="entry name" value="MINDY-3_4_CD"/>
    <property type="match status" value="1"/>
</dbReference>
<keyword evidence="6" id="KW-0053">Apoptosis</keyword>
<dbReference type="GO" id="GO:0005634">
    <property type="term" value="C:nucleus"/>
    <property type="evidence" value="ECO:0007669"/>
    <property type="project" value="UniProtKB-SubCell"/>
</dbReference>
<dbReference type="GO" id="GO:0004843">
    <property type="term" value="F:cysteine-type deubiquitinase activity"/>
    <property type="evidence" value="ECO:0007669"/>
    <property type="project" value="UniProtKB-UniRule"/>
</dbReference>
<dbReference type="PROSITE" id="PS50222">
    <property type="entry name" value="EF_HAND_2"/>
    <property type="match status" value="1"/>
</dbReference>
<dbReference type="EC" id="3.4.19.12" evidence="11"/>
<dbReference type="GO" id="GO:0006915">
    <property type="term" value="P:apoptotic process"/>
    <property type="evidence" value="ECO:0007669"/>
    <property type="project" value="UniProtKB-KW"/>
</dbReference>
<evidence type="ECO:0000256" key="2">
    <source>
        <dbReference type="ARBA" id="ARBA00002107"/>
    </source>
</evidence>
<keyword evidence="14" id="KW-1185">Reference proteome</keyword>
<name>A0AAD1W3W4_PELCU</name>
<dbReference type="AlphaFoldDB" id="A0AAD1W3W4"/>
<evidence type="ECO:0000256" key="5">
    <source>
        <dbReference type="ARBA" id="ARBA00022670"/>
    </source>
</evidence>
<dbReference type="GO" id="GO:0006508">
    <property type="term" value="P:proteolysis"/>
    <property type="evidence" value="ECO:0007669"/>
    <property type="project" value="UniProtKB-KW"/>
</dbReference>
<feature type="domain" description="EF-hand" evidence="12">
    <location>
        <begin position="395"/>
        <end position="430"/>
    </location>
</feature>
<evidence type="ECO:0000256" key="9">
    <source>
        <dbReference type="ARBA" id="ARBA00022807"/>
    </source>
</evidence>
<evidence type="ECO:0000256" key="11">
    <source>
        <dbReference type="RuleBase" id="RU367088"/>
    </source>
</evidence>
<dbReference type="Proteomes" id="UP001295444">
    <property type="component" value="Chromosome 04"/>
</dbReference>
<dbReference type="EMBL" id="OW240915">
    <property type="protein sequence ID" value="CAH2282394.1"/>
    <property type="molecule type" value="Genomic_DNA"/>
</dbReference>
<comment type="function">
    <text evidence="2 11">Hydrolase that can remove 'Lys-48'-linked conjugated ubiquitin from proteins.</text>
</comment>
<evidence type="ECO:0000256" key="1">
    <source>
        <dbReference type="ARBA" id="ARBA00000707"/>
    </source>
</evidence>
<dbReference type="PANTHER" id="PTHR12473">
    <property type="entry name" value="UBIQUITIN CARBOXYL-TERMINAL HYDROLASE MINDY-4-RELATED"/>
    <property type="match status" value="1"/>
</dbReference>
<proteinExistence type="inferred from homology"/>
<keyword evidence="8 11" id="KW-0378">Hydrolase</keyword>
<comment type="similarity">
    <text evidence="4 11">Belongs to the MINDY deubiquitinase family. FAM188 subfamily.</text>
</comment>
<reference evidence="13" key="1">
    <citation type="submission" date="2022-03" db="EMBL/GenBank/DDBJ databases">
        <authorList>
            <person name="Alioto T."/>
            <person name="Alioto T."/>
            <person name="Gomez Garrido J."/>
        </authorList>
    </citation>
    <scope>NUCLEOTIDE SEQUENCE</scope>
</reference>
<dbReference type="Gene3D" id="1.10.238.10">
    <property type="entry name" value="EF-hand"/>
    <property type="match status" value="1"/>
</dbReference>
<evidence type="ECO:0000256" key="3">
    <source>
        <dbReference type="ARBA" id="ARBA00004123"/>
    </source>
</evidence>
<keyword evidence="9 11" id="KW-0788">Thiol protease</keyword>
<dbReference type="GO" id="GO:0005509">
    <property type="term" value="F:calcium ion binding"/>
    <property type="evidence" value="ECO:0007669"/>
    <property type="project" value="InterPro"/>
</dbReference>
<evidence type="ECO:0000256" key="6">
    <source>
        <dbReference type="ARBA" id="ARBA00022703"/>
    </source>
</evidence>
<evidence type="ECO:0000256" key="7">
    <source>
        <dbReference type="ARBA" id="ARBA00022786"/>
    </source>
</evidence>
<dbReference type="FunFam" id="1.10.238.10:FF:000315">
    <property type="entry name" value="Ubiquitin carboxyl-terminal hydrolase MINDY-3"/>
    <property type="match status" value="1"/>
</dbReference>
<comment type="catalytic activity">
    <reaction evidence="1 11">
        <text>Thiol-dependent hydrolysis of ester, thioester, amide, peptide and isopeptide bonds formed by the C-terminal Gly of ubiquitin (a 76-residue protein attached to proteins as an intracellular targeting signal).</text>
        <dbReference type="EC" id="3.4.19.12"/>
    </reaction>
</comment>
<dbReference type="SMART" id="SM01174">
    <property type="entry name" value="DUF4205"/>
    <property type="match status" value="1"/>
</dbReference>
<sequence>MDKLVGTVPWDEAVGTGGITGVVVRLRTHQADRCFYFFLRARAAGFHGDRPRPVVSASCSWLSPESVLPGWDVCSDTPIHLHRAVCERKGQGLIMSETNQELVDLVWGKKNSKGLADTIFRRWMQGFVFSDSEPTALEQFEGGPCAVIAPVQAFLLKNHLFNIEKSNWRICQEDEQKNVLCQTLTDIMEMSNCSNSSTYCLATWLKGKSNQETEREDRAESSQPEEQPTALAAEELGFERFHALIQKRTFQSADELKEAIWHEYSTWRNKCGVLLFLYSVILTKGIENVKNEIEDSQEPLIDPVYGHGSQSLINLLLTGHAVSNVWDGDRECSGMKLLGIHSQANVGFLTLMESLRYCKVGSYLKSPKFPIWVIGSETHLTVFFTKEQSLVAPESQSEQAKRIFQTYDPEENGFIPDALLEDVMKTLDLVSDPEYVNLMKTKLDPEGLGIILLGPFLQEFFPEQGSKVPESFNVYHYNGLRQSNHNEKVTYIEGSAVMGFGDPRVQTDDTPIKKCLQTKWPFVELLWSTDRPPSLN</sequence>
<dbReference type="InterPro" id="IPR002048">
    <property type="entry name" value="EF_hand_dom"/>
</dbReference>
<evidence type="ECO:0000256" key="4">
    <source>
        <dbReference type="ARBA" id="ARBA00011074"/>
    </source>
</evidence>
<evidence type="ECO:0000256" key="10">
    <source>
        <dbReference type="ARBA" id="ARBA00023242"/>
    </source>
</evidence>
<organism evidence="13 14">
    <name type="scientific">Pelobates cultripes</name>
    <name type="common">Western spadefoot toad</name>
    <dbReference type="NCBI Taxonomy" id="61616"/>
    <lineage>
        <taxon>Eukaryota</taxon>
        <taxon>Metazoa</taxon>
        <taxon>Chordata</taxon>
        <taxon>Craniata</taxon>
        <taxon>Vertebrata</taxon>
        <taxon>Euteleostomi</taxon>
        <taxon>Amphibia</taxon>
        <taxon>Batrachia</taxon>
        <taxon>Anura</taxon>
        <taxon>Pelobatoidea</taxon>
        <taxon>Pelobatidae</taxon>
        <taxon>Pelobates</taxon>
    </lineage>
</organism>
<dbReference type="GO" id="GO:1990380">
    <property type="term" value="F:K48-linked deubiquitinase activity"/>
    <property type="evidence" value="ECO:0007669"/>
    <property type="project" value="UniProtKB-UniRule"/>
</dbReference>
<dbReference type="InterPro" id="IPR025257">
    <property type="entry name" value="MINDY-3/4_CD"/>
</dbReference>
<evidence type="ECO:0000313" key="14">
    <source>
        <dbReference type="Proteomes" id="UP001295444"/>
    </source>
</evidence>
<evidence type="ECO:0000256" key="8">
    <source>
        <dbReference type="ARBA" id="ARBA00022801"/>
    </source>
</evidence>
<gene>
    <name evidence="13" type="ORF">PECUL_23A050030</name>
</gene>
<protein>
    <recommendedName>
        <fullName evidence="11">Ubiquitin carboxyl-terminal hydrolase MINDY</fullName>
        <ecNumber evidence="11">3.4.19.12</ecNumber>
    </recommendedName>
</protein>
<keyword evidence="5 11" id="KW-0645">Protease</keyword>